<dbReference type="Pfam" id="PF14488">
    <property type="entry name" value="DUF4434"/>
    <property type="match status" value="1"/>
</dbReference>
<evidence type="ECO:0000259" key="1">
    <source>
        <dbReference type="Pfam" id="PF14488"/>
    </source>
</evidence>
<reference evidence="2 3" key="1">
    <citation type="submission" date="2020-03" db="EMBL/GenBank/DDBJ databases">
        <title>Soil Listeria distribution.</title>
        <authorList>
            <person name="Liao J."/>
            <person name="Wiedmann M."/>
        </authorList>
    </citation>
    <scope>NUCLEOTIDE SEQUENCE [LARGE SCALE GENOMIC DNA]</scope>
    <source>
        <strain evidence="2 3">FSL L7-1547</strain>
    </source>
</reference>
<protein>
    <submittedName>
        <fullName evidence="2">DUF4434 domain-containing protein</fullName>
    </submittedName>
</protein>
<dbReference type="EMBL" id="JAASTX010000006">
    <property type="protein sequence ID" value="MBC1491387.1"/>
    <property type="molecule type" value="Genomic_DNA"/>
</dbReference>
<accession>A0A7X1CBG3</accession>
<organism evidence="2 3">
    <name type="scientific">Listeria booriae</name>
    <dbReference type="NCBI Taxonomy" id="1552123"/>
    <lineage>
        <taxon>Bacteria</taxon>
        <taxon>Bacillati</taxon>
        <taxon>Bacillota</taxon>
        <taxon>Bacilli</taxon>
        <taxon>Bacillales</taxon>
        <taxon>Listeriaceae</taxon>
        <taxon>Listeria</taxon>
    </lineage>
</organism>
<proteinExistence type="predicted"/>
<dbReference type="RefSeq" id="WP_185417141.1">
    <property type="nucleotide sequence ID" value="NZ_JAASTX010000006.1"/>
</dbReference>
<gene>
    <name evidence="2" type="ORF">HCI99_06065</name>
</gene>
<dbReference type="Proteomes" id="UP000533953">
    <property type="component" value="Unassembled WGS sequence"/>
</dbReference>
<dbReference type="Gene3D" id="3.20.20.80">
    <property type="entry name" value="Glycosidases"/>
    <property type="match status" value="1"/>
</dbReference>
<feature type="domain" description="DUF4434" evidence="1">
    <location>
        <begin position="8"/>
        <end position="322"/>
    </location>
</feature>
<name>A0A7X1CBG3_9LIST</name>
<evidence type="ECO:0000313" key="3">
    <source>
        <dbReference type="Proteomes" id="UP000533953"/>
    </source>
</evidence>
<dbReference type="AlphaFoldDB" id="A0A7X1CBG3"/>
<evidence type="ECO:0000313" key="2">
    <source>
        <dbReference type="EMBL" id="MBC1491387.1"/>
    </source>
</evidence>
<comment type="caution">
    <text evidence="2">The sequence shown here is derived from an EMBL/GenBank/DDBJ whole genome shotgun (WGS) entry which is preliminary data.</text>
</comment>
<sequence>MVIPKLTGMFIRNDITTADESTDEKTCWGQDEYNRVCRDMANAGMTIVIPQIGVTYESKDKQVFYYKQKQFNSTDEATEQEYRQLEYCLQAAKRNGLAVYLPLQLCESLWFQAVYDKFQTESSLQFLKDSADFSIKLADEMYERFMPVFSGQILGWYQPFEIDNGNLYDMQALNAFIEHYLAPVTNHLRQLLPNGRIISSPLLYTNLTDPSKMDMAKWCTMWRNMFLRTELDTLMPQDGAGWESATSDNLASWYRPTREMIDECNVYLKKQGRSPRVAFWNNPECYSMTGSGTMDIRRLLQNMAAVDDYVDCHISFSVHSLIPMEPRFLSGQANNKVYYDAYCTAQKLGYIPSTDVRTPTVSRTIFDTNNIRFNITKTGDALGFIMFRTINGIREKLKEISTVEGVSDYVLIDYQVIPGVTATYDIVAFDAFQNRSVASTFDITFPESVADGVADRSKALEMVNQEAISTGIPVQTLTFAEQSEGFYFQDDKAYTDRLTQHESYEPWWENRDKYAIQEGIYKDENGMAHFRIDLSDVKTVKAIGISFMQDRNASVRVPLRVRTEIDGVEFYTAEQPSIRGIDFTQPVGGNNSHKAEELWFWGFNEGIEGRQIDIYIQLEYDVFLFTNELIIL</sequence>
<dbReference type="InterPro" id="IPR027849">
    <property type="entry name" value="DUF4434"/>
</dbReference>